<evidence type="ECO:0000313" key="3">
    <source>
        <dbReference type="Proteomes" id="UP001159363"/>
    </source>
</evidence>
<evidence type="ECO:0000313" key="2">
    <source>
        <dbReference type="EMBL" id="KAJ8878442.1"/>
    </source>
</evidence>
<dbReference type="Proteomes" id="UP001159363">
    <property type="component" value="Chromosome 6"/>
</dbReference>
<protein>
    <submittedName>
        <fullName evidence="2">Uncharacterized protein</fullName>
    </submittedName>
</protein>
<gene>
    <name evidence="2" type="ORF">PR048_019020</name>
</gene>
<comment type="caution">
    <text evidence="2">The sequence shown here is derived from an EMBL/GenBank/DDBJ whole genome shotgun (WGS) entry which is preliminary data.</text>
</comment>
<evidence type="ECO:0000256" key="1">
    <source>
        <dbReference type="SAM" id="MobiDB-lite"/>
    </source>
</evidence>
<feature type="compositionally biased region" description="Low complexity" evidence="1">
    <location>
        <begin position="407"/>
        <end position="420"/>
    </location>
</feature>
<keyword evidence="3" id="KW-1185">Reference proteome</keyword>
<organism evidence="2 3">
    <name type="scientific">Dryococelus australis</name>
    <dbReference type="NCBI Taxonomy" id="614101"/>
    <lineage>
        <taxon>Eukaryota</taxon>
        <taxon>Metazoa</taxon>
        <taxon>Ecdysozoa</taxon>
        <taxon>Arthropoda</taxon>
        <taxon>Hexapoda</taxon>
        <taxon>Insecta</taxon>
        <taxon>Pterygota</taxon>
        <taxon>Neoptera</taxon>
        <taxon>Polyneoptera</taxon>
        <taxon>Phasmatodea</taxon>
        <taxon>Verophasmatodea</taxon>
        <taxon>Anareolatae</taxon>
        <taxon>Phasmatidae</taxon>
        <taxon>Eurycanthinae</taxon>
        <taxon>Dryococelus</taxon>
    </lineage>
</organism>
<proteinExistence type="predicted"/>
<reference evidence="2 3" key="1">
    <citation type="submission" date="2023-02" db="EMBL/GenBank/DDBJ databases">
        <title>LHISI_Scaffold_Assembly.</title>
        <authorList>
            <person name="Stuart O.P."/>
            <person name="Cleave R."/>
            <person name="Magrath M.J.L."/>
            <person name="Mikheyev A.S."/>
        </authorList>
    </citation>
    <scope>NUCLEOTIDE SEQUENCE [LARGE SCALE GENOMIC DNA]</scope>
    <source>
        <strain evidence="2">Daus_M_001</strain>
        <tissue evidence="2">Leg muscle</tissue>
    </source>
</reference>
<feature type="compositionally biased region" description="Basic and acidic residues" evidence="1">
    <location>
        <begin position="11"/>
        <end position="24"/>
    </location>
</feature>
<feature type="region of interest" description="Disordered" evidence="1">
    <location>
        <begin position="1"/>
        <end position="34"/>
    </location>
</feature>
<accession>A0ABQ9H2F2</accession>
<sequence>MRVIEVSMGQRRNERPGETGDPRENTPTNGIYQDDSHMRKYGVTRPGIESAAPWWEARREIRRVEKKNLNSLFECAEECIKVKEYVYLYVENYLGAVVVSPDNAIPLGEFNSSLIYPNPNGQEWSAEIWVALVIEVLRADERDIGSQDLVRSRAAHIYSLTHCNEILALKTSSGQEPPISILSLTVRRYWLSRPRAIGSQDLVRSRAAPIYSLTHYKKILALKTSSGQEPPISILSLTIRRYWLSRPRPAIVKEHTNLPTLIQTFFPVPPAPVRRPSSLTRWSFLPTRPRLHLPHDRAPAARSQEAGATLWGPVDWNHHAPPTRFPWTGTPFSPLLSPWVGTPSLPLLAAHTRTQISATAAVHRPGGGVVVEGREGSQEMFGQNRPRPSSGQPRREGRPAARDVTGAALPRARAAQATAASPAHASSSLTWLASHAMCLPARSLPANCKRRAGFDSRQGSLLDFLTWKSWPTMSLVGGFFLGELQFLPSLPFRRSSTLFSSRDPDVGRHPHLSSPLKYQLQCRTIALVGGFSRGSPVSPAPSFRRRSIFTSITHIGPQDLAVKSRPNLFTHSLFTLYSKCNVEDFED</sequence>
<name>A0ABQ9H2F2_9NEOP</name>
<feature type="region of interest" description="Disordered" evidence="1">
    <location>
        <begin position="367"/>
        <end position="420"/>
    </location>
</feature>
<dbReference type="EMBL" id="JARBHB010000007">
    <property type="protein sequence ID" value="KAJ8878442.1"/>
    <property type="molecule type" value="Genomic_DNA"/>
</dbReference>